<keyword evidence="1" id="KW-0812">Transmembrane</keyword>
<organism evidence="2">
    <name type="scientific">Mustela putorius furo</name>
    <name type="common">European domestic ferret</name>
    <name type="synonym">Mustela furo</name>
    <dbReference type="NCBI Taxonomy" id="9669"/>
    <lineage>
        <taxon>Eukaryota</taxon>
        <taxon>Metazoa</taxon>
        <taxon>Chordata</taxon>
        <taxon>Craniata</taxon>
        <taxon>Vertebrata</taxon>
        <taxon>Euteleostomi</taxon>
        <taxon>Mammalia</taxon>
        <taxon>Eutheria</taxon>
        <taxon>Laurasiatheria</taxon>
        <taxon>Carnivora</taxon>
        <taxon>Caniformia</taxon>
        <taxon>Musteloidea</taxon>
        <taxon>Mustelidae</taxon>
        <taxon>Mustelinae</taxon>
        <taxon>Mustela</taxon>
    </lineage>
</organism>
<dbReference type="InParanoid" id="M3Y3C2"/>
<dbReference type="HOGENOM" id="CLU_2145043_0_0_1"/>
<accession>M3Y3C2</accession>
<dbReference type="Ensembl" id="ENSMPUT00000005924.1">
    <property type="protein sequence ID" value="ENSMPUP00000005823.1"/>
    <property type="gene ID" value="ENSMPUG00000005871.1"/>
</dbReference>
<reference evidence="2" key="1">
    <citation type="submission" date="2024-06" db="UniProtKB">
        <authorList>
            <consortium name="Ensembl"/>
        </authorList>
    </citation>
    <scope>IDENTIFICATION</scope>
</reference>
<keyword evidence="1" id="KW-1133">Transmembrane helix</keyword>
<evidence type="ECO:0000256" key="1">
    <source>
        <dbReference type="SAM" id="Phobius"/>
    </source>
</evidence>
<proteinExistence type="predicted"/>
<sequence>MCYLFSSFSRLCPHGKLQGQQKTKAEARLPLDNCFRLLLPDSTSTQLGVTAVPHFQVPNPYSFCFLFHFFLPFFLSFFFFLKILFIYLTEREREITSRQSGRQRKRGKQAPC</sequence>
<dbReference type="AlphaFoldDB" id="M3Y3C2"/>
<evidence type="ECO:0000313" key="2">
    <source>
        <dbReference type="Ensembl" id="ENSMPUP00000005823.1"/>
    </source>
</evidence>
<feature type="transmembrane region" description="Helical" evidence="1">
    <location>
        <begin position="65"/>
        <end position="88"/>
    </location>
</feature>
<protein>
    <submittedName>
        <fullName evidence="2">Uncharacterized protein</fullName>
    </submittedName>
</protein>
<dbReference type="EMBL" id="AEYP01010133">
    <property type="status" value="NOT_ANNOTATED_CDS"/>
    <property type="molecule type" value="Genomic_DNA"/>
</dbReference>
<keyword evidence="1" id="KW-0472">Membrane</keyword>
<name>M3Y3C2_MUSPF</name>